<feature type="transmembrane region" description="Helical" evidence="1">
    <location>
        <begin position="69"/>
        <end position="95"/>
    </location>
</feature>
<organism evidence="2 3">
    <name type="scientific">Sedimentitalea arenosa</name>
    <dbReference type="NCBI Taxonomy" id="2798803"/>
    <lineage>
        <taxon>Bacteria</taxon>
        <taxon>Pseudomonadati</taxon>
        <taxon>Pseudomonadota</taxon>
        <taxon>Alphaproteobacteria</taxon>
        <taxon>Rhodobacterales</taxon>
        <taxon>Paracoccaceae</taxon>
        <taxon>Sedimentitalea</taxon>
    </lineage>
</organism>
<dbReference type="AlphaFoldDB" id="A0A8J7LVB0"/>
<protein>
    <recommendedName>
        <fullName evidence="4">Yip1 domain-containing protein</fullName>
    </recommendedName>
</protein>
<keyword evidence="1" id="KW-1133">Transmembrane helix</keyword>
<keyword evidence="3" id="KW-1185">Reference proteome</keyword>
<dbReference type="Proteomes" id="UP000619079">
    <property type="component" value="Unassembled WGS sequence"/>
</dbReference>
<feature type="transmembrane region" description="Helical" evidence="1">
    <location>
        <begin position="107"/>
        <end position="134"/>
    </location>
</feature>
<comment type="caution">
    <text evidence="2">The sequence shown here is derived from an EMBL/GenBank/DDBJ whole genome shotgun (WGS) entry which is preliminary data.</text>
</comment>
<accession>A0A8J7LVB0</accession>
<reference evidence="2" key="1">
    <citation type="submission" date="2020-12" db="EMBL/GenBank/DDBJ databases">
        <title>Sedimentitalea sp. nov., isolated from sand in Incheon.</title>
        <authorList>
            <person name="Kim W."/>
        </authorList>
    </citation>
    <scope>NUCLEOTIDE SEQUENCE</scope>
    <source>
        <strain evidence="2">CAU 1593</strain>
    </source>
</reference>
<dbReference type="RefSeq" id="WP_199023621.1">
    <property type="nucleotide sequence ID" value="NZ_JAELVR010000003.1"/>
</dbReference>
<dbReference type="EMBL" id="JAELVR010000003">
    <property type="protein sequence ID" value="MBJ6370815.1"/>
    <property type="molecule type" value="Genomic_DNA"/>
</dbReference>
<feature type="transmembrane region" description="Helical" evidence="1">
    <location>
        <begin position="44"/>
        <end position="63"/>
    </location>
</feature>
<evidence type="ECO:0000256" key="1">
    <source>
        <dbReference type="SAM" id="Phobius"/>
    </source>
</evidence>
<name>A0A8J7LVB0_9RHOB</name>
<gene>
    <name evidence="2" type="ORF">JF290_04710</name>
</gene>
<proteinExistence type="predicted"/>
<sequence length="237" mass="26023">MKDLIEAIIKGLSSYIPMLVSVVANPKINIPRLVMEPSEPLRHALVFCGISIGIAFLAQAPLLAEGQDFATVAGALFVVKLFEILLFNAALILVFRLVGGTGTFEQTLIASIYIASPIYLFLVFGQIIAMGILAGADPLIAQIWRYGGLDFASTQWADFSRANMAEAYGLMALALITFVVAITWYIYCWSIYRRLHALSRQRSLLAYLLAFVLFYCVGFLRYLAVLGLNSGELPGIN</sequence>
<evidence type="ECO:0000313" key="2">
    <source>
        <dbReference type="EMBL" id="MBJ6370815.1"/>
    </source>
</evidence>
<feature type="transmembrane region" description="Helical" evidence="1">
    <location>
        <begin position="204"/>
        <end position="224"/>
    </location>
</feature>
<feature type="transmembrane region" description="Helical" evidence="1">
    <location>
        <begin position="168"/>
        <end position="192"/>
    </location>
</feature>
<evidence type="ECO:0008006" key="4">
    <source>
        <dbReference type="Google" id="ProtNLM"/>
    </source>
</evidence>
<evidence type="ECO:0000313" key="3">
    <source>
        <dbReference type="Proteomes" id="UP000619079"/>
    </source>
</evidence>
<keyword evidence="1" id="KW-0472">Membrane</keyword>
<keyword evidence="1" id="KW-0812">Transmembrane</keyword>